<dbReference type="RefSeq" id="WP_309483137.1">
    <property type="nucleotide sequence ID" value="NZ_CP133720.1"/>
</dbReference>
<feature type="transmembrane region" description="Helical" evidence="1">
    <location>
        <begin position="40"/>
        <end position="59"/>
    </location>
</feature>
<dbReference type="InterPro" id="IPR008407">
    <property type="entry name" value="Brnchd-chn_aa_trnsp_AzlD"/>
</dbReference>
<organism evidence="2 3">
    <name type="scientific">Undibacterium cyanobacteriorum</name>
    <dbReference type="NCBI Taxonomy" id="3073561"/>
    <lineage>
        <taxon>Bacteria</taxon>
        <taxon>Pseudomonadati</taxon>
        <taxon>Pseudomonadota</taxon>
        <taxon>Betaproteobacteria</taxon>
        <taxon>Burkholderiales</taxon>
        <taxon>Oxalobacteraceae</taxon>
        <taxon>Undibacterium</taxon>
    </lineage>
</organism>
<evidence type="ECO:0000256" key="1">
    <source>
        <dbReference type="SAM" id="Phobius"/>
    </source>
</evidence>
<dbReference type="Pfam" id="PF05437">
    <property type="entry name" value="AzlD"/>
    <property type="match status" value="1"/>
</dbReference>
<dbReference type="EMBL" id="CP133720">
    <property type="protein sequence ID" value="WMW81659.1"/>
    <property type="molecule type" value="Genomic_DNA"/>
</dbReference>
<protein>
    <submittedName>
        <fullName evidence="2">AzlD domain-containing protein</fullName>
    </submittedName>
</protein>
<name>A0ABY9RKB7_9BURK</name>
<sequence length="109" mass="12243">MSDLDIWLVIIFLTVATVIDRSAFWLVGHHIQLPKRVQEALRYAPACALAAIIVPDMFVNGNQIDFSLDNPKCLAGIVATIFFIWRRSMLTTIVLGMATYTGLRLYFPA</sequence>
<dbReference type="Proteomes" id="UP001181355">
    <property type="component" value="Chromosome"/>
</dbReference>
<evidence type="ECO:0000313" key="3">
    <source>
        <dbReference type="Proteomes" id="UP001181355"/>
    </source>
</evidence>
<evidence type="ECO:0000313" key="2">
    <source>
        <dbReference type="EMBL" id="WMW81659.1"/>
    </source>
</evidence>
<keyword evidence="1" id="KW-1133">Transmembrane helix</keyword>
<keyword evidence="3" id="KW-1185">Reference proteome</keyword>
<keyword evidence="1" id="KW-0812">Transmembrane</keyword>
<accession>A0ABY9RKB7</accession>
<feature type="transmembrane region" description="Helical" evidence="1">
    <location>
        <begin position="6"/>
        <end position="28"/>
    </location>
</feature>
<keyword evidence="1" id="KW-0472">Membrane</keyword>
<proteinExistence type="predicted"/>
<gene>
    <name evidence="2" type="ORF">RF679_05115</name>
</gene>
<reference evidence="2" key="1">
    <citation type="submission" date="2023-09" db="EMBL/GenBank/DDBJ databases">
        <title>Undibacterium sp. 20NA77.5 isolated from freshwater.</title>
        <authorList>
            <person name="Le V."/>
            <person name="Ko S.-R."/>
            <person name="Ahn C.-Y."/>
            <person name="Oh H.-M."/>
        </authorList>
    </citation>
    <scope>NUCLEOTIDE SEQUENCE</scope>
    <source>
        <strain evidence="2">20NA77.5</strain>
    </source>
</reference>